<evidence type="ECO:0000313" key="2">
    <source>
        <dbReference type="Proteomes" id="UP000186112"/>
    </source>
</evidence>
<evidence type="ECO:0000313" key="1">
    <source>
        <dbReference type="EMBL" id="OLS03479.1"/>
    </source>
</evidence>
<gene>
    <name evidence="1" type="ORF">TICRE_04730</name>
</gene>
<dbReference type="Proteomes" id="UP000186112">
    <property type="component" value="Unassembled WGS sequence"/>
</dbReference>
<name>A0A1U7M8D8_TISCR</name>
<keyword evidence="2" id="KW-1185">Reference proteome</keyword>
<protein>
    <submittedName>
        <fullName evidence="1">Uncharacterized protein</fullName>
    </submittedName>
</protein>
<reference evidence="1 2" key="1">
    <citation type="submission" date="2016-02" db="EMBL/GenBank/DDBJ databases">
        <title>Genome sequence of Tissierella creatinophila DSM 6911.</title>
        <authorList>
            <person name="Poehlein A."/>
            <person name="Daniel R."/>
        </authorList>
    </citation>
    <scope>NUCLEOTIDE SEQUENCE [LARGE SCALE GENOMIC DNA]</scope>
    <source>
        <strain evidence="1 2">DSM 6911</strain>
    </source>
</reference>
<dbReference type="RefSeq" id="WP_075724743.1">
    <property type="nucleotide sequence ID" value="NZ_LTDM01000006.1"/>
</dbReference>
<comment type="caution">
    <text evidence="1">The sequence shown here is derived from an EMBL/GenBank/DDBJ whole genome shotgun (WGS) entry which is preliminary data.</text>
</comment>
<dbReference type="AlphaFoldDB" id="A0A1U7M8D8"/>
<dbReference type="EMBL" id="LTDM01000006">
    <property type="protein sequence ID" value="OLS03479.1"/>
    <property type="molecule type" value="Genomic_DNA"/>
</dbReference>
<proteinExistence type="predicted"/>
<accession>A0A1U7M8D8</accession>
<sequence length="70" mass="8069">MASLEQFRKIAIYCERYNKKTDDNSSLKNNSSVEYESCTNCTHFTTGKYCELDLIDKVLSSLSMEQDLKS</sequence>
<dbReference type="OrthoDB" id="1725471at2"/>
<organism evidence="1 2">
    <name type="scientific">Tissierella creatinophila DSM 6911</name>
    <dbReference type="NCBI Taxonomy" id="1123403"/>
    <lineage>
        <taxon>Bacteria</taxon>
        <taxon>Bacillati</taxon>
        <taxon>Bacillota</taxon>
        <taxon>Tissierellia</taxon>
        <taxon>Tissierellales</taxon>
        <taxon>Tissierellaceae</taxon>
        <taxon>Tissierella</taxon>
    </lineage>
</organism>